<dbReference type="EMBL" id="GG745555">
    <property type="protein sequence ID" value="EFD92727.1"/>
    <property type="molecule type" value="Genomic_DNA"/>
</dbReference>
<evidence type="ECO:0000313" key="4">
    <source>
        <dbReference type="Proteomes" id="UP000009376"/>
    </source>
</evidence>
<name>D6GVR7_PARA5</name>
<sequence length="397" mass="43440">MSHWLSKRWRPLFLTKSLRVFGFGFLSIILPLYLLRLGYGPLFIGIVLSASIFSSVMYNIIVSAFSDRFGRGRSLILLSFMMALSGVLLITNISAISLIIAAVIGAISVTGTETGPFLAIEQPAITGFTNDKNRTKVFGTYNFLGYSAAAIGAAFSGIPSFFSSLIGYHILLYVYIAISLTLAAVYFKIGRRLELKKKPISIKNISKNGKRTITKLSILFSVDSFGGGFVLQSLLSLWFASRFGLGIGMLAIIFLFTNIITALSILMAPKIAKRIGLLNTMVFTHIPSNLFLIAIPFAPTVPSAVAFLFLRQSMSQMDVPARQSYTMAIVKPEERTALTGITNVPRTIAQGVSPSIASYFISIAYYSAPFVASGAIKIAYDVSIFFTFRRIKPPEEK</sequence>
<keyword evidence="1" id="KW-0472">Membrane</keyword>
<keyword evidence="1" id="KW-1133">Transmembrane helix</keyword>
<dbReference type="PROSITE" id="PS50850">
    <property type="entry name" value="MFS"/>
    <property type="match status" value="1"/>
</dbReference>
<feature type="transmembrane region" description="Helical" evidence="1">
    <location>
        <begin position="141"/>
        <end position="162"/>
    </location>
</feature>
<dbReference type="InterPro" id="IPR020846">
    <property type="entry name" value="MFS_dom"/>
</dbReference>
<dbReference type="Proteomes" id="UP000009376">
    <property type="component" value="Unassembled WGS sequence"/>
</dbReference>
<feature type="transmembrane region" description="Helical" evidence="1">
    <location>
        <begin position="245"/>
        <end position="268"/>
    </location>
</feature>
<feature type="transmembrane region" description="Helical" evidence="1">
    <location>
        <begin position="42"/>
        <end position="62"/>
    </location>
</feature>
<feature type="transmembrane region" description="Helical" evidence="1">
    <location>
        <begin position="216"/>
        <end position="239"/>
    </location>
</feature>
<dbReference type="Gene3D" id="1.20.1250.20">
    <property type="entry name" value="MFS general substrate transporter like domains"/>
    <property type="match status" value="1"/>
</dbReference>
<evidence type="ECO:0000259" key="2">
    <source>
        <dbReference type="PROSITE" id="PS50850"/>
    </source>
</evidence>
<accession>D6GVR7</accession>
<dbReference type="PANTHER" id="PTHR23520">
    <property type="entry name" value="TRANSPORTER, PUTATIVE (AFU_ORTHOLOGUE AFUA_3G04000)-RELATED"/>
    <property type="match status" value="1"/>
</dbReference>
<dbReference type="SUPFAM" id="SSF103473">
    <property type="entry name" value="MFS general substrate transporter"/>
    <property type="match status" value="1"/>
</dbReference>
<dbReference type="InterPro" id="IPR036259">
    <property type="entry name" value="MFS_trans_sf"/>
</dbReference>
<feature type="transmembrane region" description="Helical" evidence="1">
    <location>
        <begin position="289"/>
        <end position="310"/>
    </location>
</feature>
<feature type="transmembrane region" description="Helical" evidence="1">
    <location>
        <begin position="99"/>
        <end position="120"/>
    </location>
</feature>
<feature type="transmembrane region" description="Helical" evidence="1">
    <location>
        <begin position="20"/>
        <end position="36"/>
    </location>
</feature>
<dbReference type="Pfam" id="PF07690">
    <property type="entry name" value="MFS_1"/>
    <property type="match status" value="1"/>
</dbReference>
<evidence type="ECO:0000313" key="3">
    <source>
        <dbReference type="EMBL" id="EFD92727.1"/>
    </source>
</evidence>
<feature type="transmembrane region" description="Helical" evidence="1">
    <location>
        <begin position="168"/>
        <end position="187"/>
    </location>
</feature>
<feature type="domain" description="Major facilitator superfamily (MFS) profile" evidence="2">
    <location>
        <begin position="1"/>
        <end position="392"/>
    </location>
</feature>
<evidence type="ECO:0000256" key="1">
    <source>
        <dbReference type="SAM" id="Phobius"/>
    </source>
</evidence>
<gene>
    <name evidence="3" type="ORF">BJBARM5_0580</name>
</gene>
<dbReference type="InterPro" id="IPR011701">
    <property type="entry name" value="MFS"/>
</dbReference>
<keyword evidence="1" id="KW-0812">Transmembrane</keyword>
<feature type="transmembrane region" description="Helical" evidence="1">
    <location>
        <begin position="363"/>
        <end position="388"/>
    </location>
</feature>
<protein>
    <submittedName>
        <fullName evidence="3">Major facilitator superfamily MFS_1</fullName>
    </submittedName>
</protein>
<reference evidence="3 4" key="1">
    <citation type="journal article" date="2010" name="Proc. Natl. Acad. Sci. U.S.A.">
        <title>Enigmatic, ultrasmall, uncultivated Archaea.</title>
        <authorList>
            <person name="Baker B.J."/>
            <person name="Comolli L.R."/>
            <person name="Dick G.J."/>
            <person name="Hauser L.J."/>
            <person name="Hyatt D."/>
            <person name="Dill B.D."/>
            <person name="Land M.L."/>
            <person name="Verberkmoes N.C."/>
            <person name="Hettich R.L."/>
            <person name="Banfield J.F."/>
        </authorList>
    </citation>
    <scope>NUCLEOTIDE SEQUENCE [LARGE SCALE GENOMIC DNA]</scope>
</reference>
<dbReference type="PANTHER" id="PTHR23520:SF5">
    <property type="entry name" value="TRANSPORTER, PUTATIVE (AFU_ORTHOLOGUE AFUA_3G04000)-RELATED"/>
    <property type="match status" value="1"/>
</dbReference>
<dbReference type="GO" id="GO:0022857">
    <property type="term" value="F:transmembrane transporter activity"/>
    <property type="evidence" value="ECO:0007669"/>
    <property type="project" value="InterPro"/>
</dbReference>
<proteinExistence type="predicted"/>
<feature type="transmembrane region" description="Helical" evidence="1">
    <location>
        <begin position="74"/>
        <end position="93"/>
    </location>
</feature>
<dbReference type="AlphaFoldDB" id="D6GVR7"/>
<organism evidence="3 4">
    <name type="scientific">Candidatus Parvarchaeum acidophilus ARMAN-5</name>
    <dbReference type="NCBI Taxonomy" id="662762"/>
    <lineage>
        <taxon>Archaea</taxon>
        <taxon>Candidatus Parvarchaeota</taxon>
        <taxon>Candidatus Parvarchaeum</taxon>
    </lineage>
</organism>